<dbReference type="GO" id="GO:0070370">
    <property type="term" value="P:cellular heat acclimation"/>
    <property type="evidence" value="ECO:0007669"/>
    <property type="project" value="TreeGrafter"/>
</dbReference>
<comment type="similarity">
    <text evidence="1">Belongs to the HSBP1 family.</text>
</comment>
<evidence type="ECO:0000256" key="1">
    <source>
        <dbReference type="ARBA" id="ARBA00006349"/>
    </source>
</evidence>
<feature type="region of interest" description="Disordered" evidence="2">
    <location>
        <begin position="1"/>
        <end position="29"/>
    </location>
</feature>
<feature type="compositionally biased region" description="Basic and acidic residues" evidence="2">
    <location>
        <begin position="1"/>
        <end position="11"/>
    </location>
</feature>
<evidence type="ECO:0000313" key="3">
    <source>
        <dbReference type="EnsemblProtists" id="EOD32179"/>
    </source>
</evidence>
<dbReference type="EnsemblProtists" id="EOD32179">
    <property type="protein sequence ID" value="EOD32179"/>
    <property type="gene ID" value="EMIHUDRAFT_202804"/>
</dbReference>
<dbReference type="PaxDb" id="2903-EOD32179"/>
<evidence type="ECO:0000313" key="4">
    <source>
        <dbReference type="Proteomes" id="UP000013827"/>
    </source>
</evidence>
<protein>
    <recommendedName>
        <fullName evidence="5">Heat shock factor binding protein 1</fullName>
    </recommendedName>
</protein>
<dbReference type="HOGENOM" id="CLU_2836602_0_0_1"/>
<dbReference type="GO" id="GO:0005634">
    <property type="term" value="C:nucleus"/>
    <property type="evidence" value="ECO:0007669"/>
    <property type="project" value="TreeGrafter"/>
</dbReference>
<accession>A0A0D3K8U4</accession>
<dbReference type="Proteomes" id="UP000013827">
    <property type="component" value="Unassembled WGS sequence"/>
</dbReference>
<dbReference type="GO" id="GO:0003714">
    <property type="term" value="F:transcription corepressor activity"/>
    <property type="evidence" value="ECO:0007669"/>
    <property type="project" value="InterPro"/>
</dbReference>
<dbReference type="PANTHER" id="PTHR19424">
    <property type="entry name" value="HEAT SHOCK FACTOR BINDING PROTEIN 1"/>
    <property type="match status" value="1"/>
</dbReference>
<dbReference type="KEGG" id="ehx:EMIHUDRAFT_202804"/>
<dbReference type="GO" id="GO:0005829">
    <property type="term" value="C:cytosol"/>
    <property type="evidence" value="ECO:0007669"/>
    <property type="project" value="TreeGrafter"/>
</dbReference>
<name>A0A0D3K8U4_EMIH1</name>
<dbReference type="Pfam" id="PF06825">
    <property type="entry name" value="HSBP1"/>
    <property type="match status" value="1"/>
</dbReference>
<sequence length="66" mass="7274">MSDSQSRDQPRLESSAGSGPSTDELPQDLTLFVQNLMEQMQSRFNTMSDQIIGRSAPWQPKCGAAD</sequence>
<reference evidence="3" key="2">
    <citation type="submission" date="2024-10" db="UniProtKB">
        <authorList>
            <consortium name="EnsemblProtists"/>
        </authorList>
    </citation>
    <scope>IDENTIFICATION</scope>
</reference>
<dbReference type="InterPro" id="IPR009643">
    <property type="entry name" value="HS1-bd"/>
</dbReference>
<dbReference type="PANTHER" id="PTHR19424:SF0">
    <property type="entry name" value="HEAT SHOCK FACTOR BINDING PROTEIN 1"/>
    <property type="match status" value="1"/>
</dbReference>
<dbReference type="Gene3D" id="1.20.5.430">
    <property type="match status" value="1"/>
</dbReference>
<proteinExistence type="inferred from homology"/>
<organism evidence="3 4">
    <name type="scientific">Emiliania huxleyi (strain CCMP1516)</name>
    <dbReference type="NCBI Taxonomy" id="280463"/>
    <lineage>
        <taxon>Eukaryota</taxon>
        <taxon>Haptista</taxon>
        <taxon>Haptophyta</taxon>
        <taxon>Prymnesiophyceae</taxon>
        <taxon>Isochrysidales</taxon>
        <taxon>Noelaerhabdaceae</taxon>
        <taxon>Emiliania</taxon>
    </lineage>
</organism>
<evidence type="ECO:0000256" key="2">
    <source>
        <dbReference type="SAM" id="MobiDB-lite"/>
    </source>
</evidence>
<evidence type="ECO:0008006" key="5">
    <source>
        <dbReference type="Google" id="ProtNLM"/>
    </source>
</evidence>
<reference evidence="4" key="1">
    <citation type="journal article" date="2013" name="Nature">
        <title>Pan genome of the phytoplankton Emiliania underpins its global distribution.</title>
        <authorList>
            <person name="Read B.A."/>
            <person name="Kegel J."/>
            <person name="Klute M.J."/>
            <person name="Kuo A."/>
            <person name="Lefebvre S.C."/>
            <person name="Maumus F."/>
            <person name="Mayer C."/>
            <person name="Miller J."/>
            <person name="Monier A."/>
            <person name="Salamov A."/>
            <person name="Young J."/>
            <person name="Aguilar M."/>
            <person name="Claverie J.M."/>
            <person name="Frickenhaus S."/>
            <person name="Gonzalez K."/>
            <person name="Herman E.K."/>
            <person name="Lin Y.C."/>
            <person name="Napier J."/>
            <person name="Ogata H."/>
            <person name="Sarno A.F."/>
            <person name="Shmutz J."/>
            <person name="Schroeder D."/>
            <person name="de Vargas C."/>
            <person name="Verret F."/>
            <person name="von Dassow P."/>
            <person name="Valentin K."/>
            <person name="Van de Peer Y."/>
            <person name="Wheeler G."/>
            <person name="Dacks J.B."/>
            <person name="Delwiche C.F."/>
            <person name="Dyhrman S.T."/>
            <person name="Glockner G."/>
            <person name="John U."/>
            <person name="Richards T."/>
            <person name="Worden A.Z."/>
            <person name="Zhang X."/>
            <person name="Grigoriev I.V."/>
            <person name="Allen A.E."/>
            <person name="Bidle K."/>
            <person name="Borodovsky M."/>
            <person name="Bowler C."/>
            <person name="Brownlee C."/>
            <person name="Cock J.M."/>
            <person name="Elias M."/>
            <person name="Gladyshev V.N."/>
            <person name="Groth M."/>
            <person name="Guda C."/>
            <person name="Hadaegh A."/>
            <person name="Iglesias-Rodriguez M.D."/>
            <person name="Jenkins J."/>
            <person name="Jones B.M."/>
            <person name="Lawson T."/>
            <person name="Leese F."/>
            <person name="Lindquist E."/>
            <person name="Lobanov A."/>
            <person name="Lomsadze A."/>
            <person name="Malik S.B."/>
            <person name="Marsh M.E."/>
            <person name="Mackinder L."/>
            <person name="Mock T."/>
            <person name="Mueller-Roeber B."/>
            <person name="Pagarete A."/>
            <person name="Parker M."/>
            <person name="Probert I."/>
            <person name="Quesneville H."/>
            <person name="Raines C."/>
            <person name="Rensing S.A."/>
            <person name="Riano-Pachon D.M."/>
            <person name="Richier S."/>
            <person name="Rokitta S."/>
            <person name="Shiraiwa Y."/>
            <person name="Soanes D.M."/>
            <person name="van der Giezen M."/>
            <person name="Wahlund T.M."/>
            <person name="Williams B."/>
            <person name="Wilson W."/>
            <person name="Wolfe G."/>
            <person name="Wurch L.L."/>
        </authorList>
    </citation>
    <scope>NUCLEOTIDE SEQUENCE</scope>
</reference>
<dbReference type="RefSeq" id="XP_005784608.1">
    <property type="nucleotide sequence ID" value="XM_005784551.1"/>
</dbReference>
<keyword evidence="4" id="KW-1185">Reference proteome</keyword>
<dbReference type="AlphaFoldDB" id="A0A0D3K8U4"/>
<dbReference type="GeneID" id="17277451"/>